<keyword evidence="3" id="KW-0949">S-adenosyl-L-methionine</keyword>
<feature type="domain" description="O-methyltransferase dimerisation" evidence="6">
    <location>
        <begin position="25"/>
        <end position="107"/>
    </location>
</feature>
<dbReference type="InterPro" id="IPR036388">
    <property type="entry name" value="WH-like_DNA-bd_sf"/>
</dbReference>
<dbReference type="GO" id="GO:0008171">
    <property type="term" value="F:O-methyltransferase activity"/>
    <property type="evidence" value="ECO:0007669"/>
    <property type="project" value="InterPro"/>
</dbReference>
<dbReference type="InterPro" id="IPR001077">
    <property type="entry name" value="COMT_C"/>
</dbReference>
<organism evidence="9 11">
    <name type="scientific">Cucumis melo var. makuwa</name>
    <name type="common">Oriental melon</name>
    <dbReference type="NCBI Taxonomy" id="1194695"/>
    <lineage>
        <taxon>Eukaryota</taxon>
        <taxon>Viridiplantae</taxon>
        <taxon>Streptophyta</taxon>
        <taxon>Embryophyta</taxon>
        <taxon>Tracheophyta</taxon>
        <taxon>Spermatophyta</taxon>
        <taxon>Magnoliopsida</taxon>
        <taxon>eudicotyledons</taxon>
        <taxon>Gunneridae</taxon>
        <taxon>Pentapetalae</taxon>
        <taxon>rosids</taxon>
        <taxon>fabids</taxon>
        <taxon>Cucurbitales</taxon>
        <taxon>Cucurbitaceae</taxon>
        <taxon>Benincaseae</taxon>
        <taxon>Cucumis</taxon>
    </lineage>
</organism>
<dbReference type="AlphaFoldDB" id="A0A5D3DI71"/>
<dbReference type="Gene3D" id="1.10.10.10">
    <property type="entry name" value="Winged helix-like DNA-binding domain superfamily/Winged helix DNA-binding domain"/>
    <property type="match status" value="1"/>
</dbReference>
<dbReference type="CDD" id="cd02440">
    <property type="entry name" value="AdoMet_MTases"/>
    <property type="match status" value="1"/>
</dbReference>
<evidence type="ECO:0000256" key="4">
    <source>
        <dbReference type="PIRSR" id="PIRSR005739-1"/>
    </source>
</evidence>
<dbReference type="InterPro" id="IPR016461">
    <property type="entry name" value="COMT-like"/>
</dbReference>
<evidence type="ECO:0000256" key="3">
    <source>
        <dbReference type="ARBA" id="ARBA00022691"/>
    </source>
</evidence>
<dbReference type="EMBL" id="SSTE01017567">
    <property type="protein sequence ID" value="KAA0040332.1"/>
    <property type="molecule type" value="Genomic_DNA"/>
</dbReference>
<dbReference type="InterPro" id="IPR012967">
    <property type="entry name" value="COMT_dimerisation"/>
</dbReference>
<dbReference type="EMBL" id="SSTD01004586">
    <property type="protein sequence ID" value="TYK23368.1"/>
    <property type="molecule type" value="Genomic_DNA"/>
</dbReference>
<evidence type="ECO:0000313" key="7">
    <source>
        <dbReference type="EMBL" id="KAA0040332.1"/>
    </source>
</evidence>
<dbReference type="SUPFAM" id="SSF53335">
    <property type="entry name" value="S-adenosyl-L-methionine-dependent methyltransferases"/>
    <property type="match status" value="1"/>
</dbReference>
<dbReference type="Proteomes" id="UP000321947">
    <property type="component" value="Unassembled WGS sequence"/>
</dbReference>
<dbReference type="InterPro" id="IPR036390">
    <property type="entry name" value="WH_DNA-bd_sf"/>
</dbReference>
<dbReference type="Proteomes" id="UP000321393">
    <property type="component" value="Unassembled WGS sequence"/>
</dbReference>
<protein>
    <submittedName>
        <fullName evidence="9">(R,S)-reticuline 7-O-methyltransferase-like</fullName>
    </submittedName>
</protein>
<feature type="active site" description="Proton acceptor" evidence="4">
    <location>
        <position position="265"/>
    </location>
</feature>
<dbReference type="Pfam" id="PF00891">
    <property type="entry name" value="Methyltransf_2"/>
    <property type="match status" value="1"/>
</dbReference>
<name>A0A5D3DI71_CUCMM</name>
<sequence>MEETITKESKWKKEEEEEAKIQIYKYVFGFAEAAVIKCAIELKIANVIESHGRPTMTLSQLSTALNCSPPLLFRIMRFLTHRGIFREETTPENLIAYSQTPLSHMLINVAPLLLLENSPEIVASWHNLSAKLKNSYNNNENSDLVVPFEVAHGKDIWSYGARNPGFNRMFNEGLGCNARVITLPAILENCGDIFNGVESLVDVGGGNGTTLSVLVKAFPWMKGINFDLPNVVSTSEKYDGVEHVGGNMLDFVPKADAAFFMWILHAWDDEDCIKILRNCKEAIGENKVGGKVIIIDSVIDENEENKMVTDIRLTLDIMMMTRSRKGRERSADEWTQLLINKAGFSRCTITPIPAAVPSIIQAFIS</sequence>
<evidence type="ECO:0000256" key="1">
    <source>
        <dbReference type="ARBA" id="ARBA00022603"/>
    </source>
</evidence>
<evidence type="ECO:0000256" key="2">
    <source>
        <dbReference type="ARBA" id="ARBA00022679"/>
    </source>
</evidence>
<dbReference type="GO" id="GO:0032259">
    <property type="term" value="P:methylation"/>
    <property type="evidence" value="ECO:0007669"/>
    <property type="project" value="UniProtKB-KW"/>
</dbReference>
<dbReference type="InterPro" id="IPR029063">
    <property type="entry name" value="SAM-dependent_MTases_sf"/>
</dbReference>
<evidence type="ECO:0000313" key="11">
    <source>
        <dbReference type="Proteomes" id="UP000321947"/>
    </source>
</evidence>
<proteinExistence type="predicted"/>
<dbReference type="PIRSF" id="PIRSF005739">
    <property type="entry name" value="O-mtase"/>
    <property type="match status" value="1"/>
</dbReference>
<evidence type="ECO:0000259" key="5">
    <source>
        <dbReference type="Pfam" id="PF00891"/>
    </source>
</evidence>
<gene>
    <name evidence="8" type="ORF">E5676_scaffold142G004320</name>
    <name evidence="9" type="ORF">E5676_scaffold142G004360</name>
    <name evidence="7" type="ORF">E6C27_scaffold460G00360</name>
</gene>
<evidence type="ECO:0000313" key="9">
    <source>
        <dbReference type="EMBL" id="TYK23371.1"/>
    </source>
</evidence>
<dbReference type="Pfam" id="PF08100">
    <property type="entry name" value="Dimerisation"/>
    <property type="match status" value="1"/>
</dbReference>
<comment type="caution">
    <text evidence="9">The sequence shown here is derived from an EMBL/GenBank/DDBJ whole genome shotgun (WGS) entry which is preliminary data.</text>
</comment>
<dbReference type="GO" id="GO:0046983">
    <property type="term" value="F:protein dimerization activity"/>
    <property type="evidence" value="ECO:0007669"/>
    <property type="project" value="InterPro"/>
</dbReference>
<reference evidence="10 11" key="1">
    <citation type="submission" date="2019-08" db="EMBL/GenBank/DDBJ databases">
        <title>Draft genome sequences of two oriental melons (Cucumis melo L. var makuwa).</title>
        <authorList>
            <person name="Kwon S.-Y."/>
        </authorList>
    </citation>
    <scope>NUCLEOTIDE SEQUENCE [LARGE SCALE GENOMIC DNA]</scope>
    <source>
        <strain evidence="11">cv. Chang Bougi</strain>
        <strain evidence="10">cv. SW 3</strain>
        <tissue evidence="9">Leaf</tissue>
    </source>
</reference>
<feature type="domain" description="O-methyltransferase C-terminal" evidence="5">
    <location>
        <begin position="125"/>
        <end position="345"/>
    </location>
</feature>
<keyword evidence="2 9" id="KW-0808">Transferase</keyword>
<dbReference type="EMBL" id="SSTD01004586">
    <property type="protein sequence ID" value="TYK23371.1"/>
    <property type="molecule type" value="Genomic_DNA"/>
</dbReference>
<accession>A0A5D3DI71</accession>
<keyword evidence="1 9" id="KW-0489">Methyltransferase</keyword>
<dbReference type="PANTHER" id="PTHR11746">
    <property type="entry name" value="O-METHYLTRANSFERASE"/>
    <property type="match status" value="1"/>
</dbReference>
<evidence type="ECO:0000313" key="10">
    <source>
        <dbReference type="Proteomes" id="UP000321393"/>
    </source>
</evidence>
<dbReference type="SUPFAM" id="SSF46785">
    <property type="entry name" value="Winged helix' DNA-binding domain"/>
    <property type="match status" value="1"/>
</dbReference>
<evidence type="ECO:0000313" key="8">
    <source>
        <dbReference type="EMBL" id="TYK23368.1"/>
    </source>
</evidence>
<dbReference type="PROSITE" id="PS51683">
    <property type="entry name" value="SAM_OMT_II"/>
    <property type="match status" value="1"/>
</dbReference>
<evidence type="ECO:0000259" key="6">
    <source>
        <dbReference type="Pfam" id="PF08100"/>
    </source>
</evidence>
<dbReference type="OrthoDB" id="1606438at2759"/>
<dbReference type="Gene3D" id="3.40.50.150">
    <property type="entry name" value="Vaccinia Virus protein VP39"/>
    <property type="match status" value="1"/>
</dbReference>